<dbReference type="GO" id="GO:0004045">
    <property type="term" value="F:peptidyl-tRNA hydrolase activity"/>
    <property type="evidence" value="ECO:0007669"/>
    <property type="project" value="TreeGrafter"/>
</dbReference>
<dbReference type="GO" id="GO:0003747">
    <property type="term" value="F:translation release factor activity"/>
    <property type="evidence" value="ECO:0007669"/>
    <property type="project" value="InterPro"/>
</dbReference>
<proteinExistence type="predicted"/>
<evidence type="ECO:0000313" key="4">
    <source>
        <dbReference type="Proteomes" id="UP000031637"/>
    </source>
</evidence>
<dbReference type="NCBIfam" id="NF006718">
    <property type="entry name" value="PRK09256.1"/>
    <property type="match status" value="1"/>
</dbReference>
<evidence type="ECO:0000259" key="2">
    <source>
        <dbReference type="Pfam" id="PF00472"/>
    </source>
</evidence>
<reference evidence="3 4" key="1">
    <citation type="journal article" date="2014" name="Syst. Appl. Microbiol.">
        <title>Complete genomes of freshwater sulfur oxidizers Sulfuricella denitrificans skB26 and Sulfuritalea hydrogenivorans sk43H: genetic insights into the sulfur oxidation pathway of betaproteobacteria.</title>
        <authorList>
            <person name="Watanabe T."/>
            <person name="Kojima H."/>
            <person name="Fukui M."/>
        </authorList>
    </citation>
    <scope>NUCLEOTIDE SEQUENCE [LARGE SCALE GENOMIC DNA]</scope>
    <source>
        <strain evidence="3">DSM22779</strain>
    </source>
</reference>
<evidence type="ECO:0000313" key="3">
    <source>
        <dbReference type="EMBL" id="BAO27828.1"/>
    </source>
</evidence>
<dbReference type="GO" id="GO:0043022">
    <property type="term" value="F:ribosome binding"/>
    <property type="evidence" value="ECO:0007669"/>
    <property type="project" value="TreeGrafter"/>
</dbReference>
<dbReference type="STRING" id="1223802.SUTH_00008"/>
<dbReference type="Proteomes" id="UP000031637">
    <property type="component" value="Chromosome"/>
</dbReference>
<dbReference type="GO" id="GO:0072344">
    <property type="term" value="P:rescue of stalled ribosome"/>
    <property type="evidence" value="ECO:0007669"/>
    <property type="project" value="TreeGrafter"/>
</dbReference>
<sequence length="138" mass="15444">MPTTQAESLLREDEVEITAIRAQGAGGQNVNKVSNAVHLRFDIGASSLPDELKARLLQMRDQRISADGIVVIKAQQFRSLERNTFSALERLRELIAQAAFIPRPRRATKPTRNSQKRRVDSKVLRGKVKAQRGRVSDA</sequence>
<feature type="domain" description="Prokaryotic-type class I peptide chain release factors" evidence="2">
    <location>
        <begin position="10"/>
        <end position="137"/>
    </location>
</feature>
<dbReference type="EMBL" id="AP012547">
    <property type="protein sequence ID" value="BAO27828.1"/>
    <property type="molecule type" value="Genomic_DNA"/>
</dbReference>
<dbReference type="Gene3D" id="3.30.160.20">
    <property type="match status" value="1"/>
</dbReference>
<dbReference type="RefSeq" id="WP_052472966.1">
    <property type="nucleotide sequence ID" value="NZ_AP012547.1"/>
</dbReference>
<evidence type="ECO:0000256" key="1">
    <source>
        <dbReference type="SAM" id="MobiDB-lite"/>
    </source>
</evidence>
<dbReference type="OrthoDB" id="9815709at2"/>
<dbReference type="SUPFAM" id="SSF110916">
    <property type="entry name" value="Peptidyl-tRNA hydrolase domain-like"/>
    <property type="match status" value="1"/>
</dbReference>
<dbReference type="HOGENOM" id="CLU_089470_3_0_4"/>
<protein>
    <submittedName>
        <fullName evidence="3">Protein chain release factor B</fullName>
    </submittedName>
</protein>
<feature type="region of interest" description="Disordered" evidence="1">
    <location>
        <begin position="102"/>
        <end position="138"/>
    </location>
</feature>
<keyword evidence="4" id="KW-1185">Reference proteome</keyword>
<dbReference type="AlphaFoldDB" id="W0SDM1"/>
<gene>
    <name evidence="3" type="ORF">SUTH_00008</name>
</gene>
<accession>W0SDM1</accession>
<dbReference type="KEGG" id="shd:SUTH_00008"/>
<dbReference type="PANTHER" id="PTHR47814">
    <property type="entry name" value="PEPTIDYL-TRNA HYDROLASE ARFB"/>
    <property type="match status" value="1"/>
</dbReference>
<dbReference type="PANTHER" id="PTHR47814:SF1">
    <property type="entry name" value="PEPTIDYL-TRNA HYDROLASE ARFB"/>
    <property type="match status" value="1"/>
</dbReference>
<name>W0SDM1_9PROT</name>
<organism evidence="3 4">
    <name type="scientific">Sulfuritalea hydrogenivorans sk43H</name>
    <dbReference type="NCBI Taxonomy" id="1223802"/>
    <lineage>
        <taxon>Bacteria</taxon>
        <taxon>Pseudomonadati</taxon>
        <taxon>Pseudomonadota</taxon>
        <taxon>Betaproteobacteria</taxon>
        <taxon>Nitrosomonadales</taxon>
        <taxon>Sterolibacteriaceae</taxon>
        <taxon>Sulfuritalea</taxon>
    </lineage>
</organism>
<dbReference type="InterPro" id="IPR000352">
    <property type="entry name" value="Pep_chain_release_fac_I"/>
</dbReference>
<dbReference type="Pfam" id="PF00472">
    <property type="entry name" value="RF-1"/>
    <property type="match status" value="1"/>
</dbReference>